<dbReference type="KEGG" id="ncs:NCAS_0I02390"/>
<evidence type="ECO:0000259" key="2">
    <source>
        <dbReference type="Pfam" id="PF06991"/>
    </source>
</evidence>
<dbReference type="HOGENOM" id="CLU_1200102_0_0_1"/>
<dbReference type="EMBL" id="HE576760">
    <property type="protein sequence ID" value="CCC71907.1"/>
    <property type="molecule type" value="Genomic_DNA"/>
</dbReference>
<dbReference type="Proteomes" id="UP000001640">
    <property type="component" value="Chromosome 9"/>
</dbReference>
<dbReference type="InterPro" id="IPR009730">
    <property type="entry name" value="MFAP1_C"/>
</dbReference>
<dbReference type="GeneID" id="96905594"/>
<dbReference type="eggNOG" id="ENOG502S80M">
    <property type="taxonomic scope" value="Eukaryota"/>
</dbReference>
<feature type="region of interest" description="Disordered" evidence="1">
    <location>
        <begin position="1"/>
        <end position="102"/>
    </location>
</feature>
<organism evidence="3 4">
    <name type="scientific">Naumovozyma castellii</name>
    <name type="common">Yeast</name>
    <name type="synonym">Saccharomyces castellii</name>
    <dbReference type="NCBI Taxonomy" id="27288"/>
    <lineage>
        <taxon>Eukaryota</taxon>
        <taxon>Fungi</taxon>
        <taxon>Dikarya</taxon>
        <taxon>Ascomycota</taxon>
        <taxon>Saccharomycotina</taxon>
        <taxon>Saccharomycetes</taxon>
        <taxon>Saccharomycetales</taxon>
        <taxon>Saccharomycetaceae</taxon>
        <taxon>Naumovozyma</taxon>
    </lineage>
</organism>
<dbReference type="Pfam" id="PF06991">
    <property type="entry name" value="MFAP1"/>
    <property type="match status" value="1"/>
</dbReference>
<sequence>MAIRHFKRREIQPQESSSSSSDGDNNDEPLLENSEVEPTLDDNERELKQDEKLQDDSKPVLATRANNLVAASASVEEEEEESQTDDSSANESESESDDDIQLFRPVFLKRSKGDDATTEKQSKKLKTDFNDDNTEMMRHAALLDRTEKENQLIQERLNSQNQLSSNYSTDQEILRRAIELNDDDSIDPENERKLWLERQDLRSQKRREILVAKQRELEEYEAKKLSNSKNL</sequence>
<evidence type="ECO:0000256" key="1">
    <source>
        <dbReference type="SAM" id="MobiDB-lite"/>
    </source>
</evidence>
<feature type="compositionally biased region" description="Basic and acidic residues" evidence="1">
    <location>
        <begin position="45"/>
        <end position="58"/>
    </location>
</feature>
<dbReference type="OrthoDB" id="4070429at2759"/>
<evidence type="ECO:0000313" key="4">
    <source>
        <dbReference type="Proteomes" id="UP000001640"/>
    </source>
</evidence>
<dbReference type="STRING" id="1064592.G0VK73"/>
<reference key="2">
    <citation type="submission" date="2011-08" db="EMBL/GenBank/DDBJ databases">
        <title>Genome sequence of Naumovozyma castellii.</title>
        <authorList>
            <person name="Gordon J.L."/>
            <person name="Armisen D."/>
            <person name="Proux-Wera E."/>
            <person name="OhEigeartaigh S.S."/>
            <person name="Byrne K.P."/>
            <person name="Wolfe K.H."/>
        </authorList>
    </citation>
    <scope>NUCLEOTIDE SEQUENCE</scope>
    <source>
        <strain>Type strain:CBS 4309</strain>
    </source>
</reference>
<name>G0VK73_NAUCA</name>
<feature type="compositionally biased region" description="Acidic residues" evidence="1">
    <location>
        <begin position="75"/>
        <end position="84"/>
    </location>
</feature>
<dbReference type="AlphaFoldDB" id="G0VK73"/>
<keyword evidence="4" id="KW-1185">Reference proteome</keyword>
<proteinExistence type="predicted"/>
<dbReference type="RefSeq" id="XP_003678249.1">
    <property type="nucleotide sequence ID" value="XM_003678201.1"/>
</dbReference>
<feature type="compositionally biased region" description="Acidic residues" evidence="1">
    <location>
        <begin position="24"/>
        <end position="44"/>
    </location>
</feature>
<evidence type="ECO:0000313" key="3">
    <source>
        <dbReference type="EMBL" id="CCC71907.1"/>
    </source>
</evidence>
<dbReference type="InParanoid" id="G0VK73"/>
<feature type="domain" description="Micro-fibrillar-associated protein 1 C-terminal" evidence="2">
    <location>
        <begin position="93"/>
        <end position="224"/>
    </location>
</feature>
<gene>
    <name evidence="3" type="primary">NCAS0I02390</name>
    <name evidence="3" type="ordered locus">NCAS_0I02390</name>
</gene>
<reference evidence="3 4" key="1">
    <citation type="journal article" date="2011" name="Proc. Natl. Acad. Sci. U.S.A.">
        <title>Evolutionary erosion of yeast sex chromosomes by mating-type switching accidents.</title>
        <authorList>
            <person name="Gordon J.L."/>
            <person name="Armisen D."/>
            <person name="Proux-Wera E."/>
            <person name="Oheigeartaigh S.S."/>
            <person name="Byrne K.P."/>
            <person name="Wolfe K.H."/>
        </authorList>
    </citation>
    <scope>NUCLEOTIDE SEQUENCE [LARGE SCALE GENOMIC DNA]</scope>
    <source>
        <strain evidence="4">ATCC 76901 / BCRC 22586 / CBS 4309 / NBRC 1992 / NRRL Y-12630</strain>
    </source>
</reference>
<accession>G0VK73</accession>
<protein>
    <recommendedName>
        <fullName evidence="2">Micro-fibrillar-associated protein 1 C-terminal domain-containing protein</fullName>
    </recommendedName>
</protein>
<dbReference type="OMA" id="WFERQNE"/>